<proteinExistence type="predicted"/>
<dbReference type="Gene3D" id="3.40.50.2300">
    <property type="match status" value="2"/>
</dbReference>
<accession>A0A7W9FQW7</accession>
<gene>
    <name evidence="5" type="ORF">GGQ63_004276</name>
</gene>
<dbReference type="Proteomes" id="UP000523821">
    <property type="component" value="Unassembled WGS sequence"/>
</dbReference>
<dbReference type="InterPro" id="IPR000843">
    <property type="entry name" value="HTH_LacI"/>
</dbReference>
<keyword evidence="3" id="KW-0804">Transcription</keyword>
<dbReference type="SUPFAM" id="SSF53822">
    <property type="entry name" value="Periplasmic binding protein-like I"/>
    <property type="match status" value="1"/>
</dbReference>
<dbReference type="GO" id="GO:0000976">
    <property type="term" value="F:transcription cis-regulatory region binding"/>
    <property type="evidence" value="ECO:0007669"/>
    <property type="project" value="TreeGrafter"/>
</dbReference>
<evidence type="ECO:0000256" key="1">
    <source>
        <dbReference type="ARBA" id="ARBA00023015"/>
    </source>
</evidence>
<dbReference type="AlphaFoldDB" id="A0A7W9FQW7"/>
<dbReference type="EMBL" id="JACHOO010000014">
    <property type="protein sequence ID" value="MBB5755175.1"/>
    <property type="molecule type" value="Genomic_DNA"/>
</dbReference>
<dbReference type="Pfam" id="PF00356">
    <property type="entry name" value="LacI"/>
    <property type="match status" value="1"/>
</dbReference>
<dbReference type="PANTHER" id="PTHR30146">
    <property type="entry name" value="LACI-RELATED TRANSCRIPTIONAL REPRESSOR"/>
    <property type="match status" value="1"/>
</dbReference>
<evidence type="ECO:0000256" key="2">
    <source>
        <dbReference type="ARBA" id="ARBA00023125"/>
    </source>
</evidence>
<dbReference type="InterPro" id="IPR028082">
    <property type="entry name" value="Peripla_BP_I"/>
</dbReference>
<evidence type="ECO:0000313" key="5">
    <source>
        <dbReference type="EMBL" id="MBB5755175.1"/>
    </source>
</evidence>
<dbReference type="Pfam" id="PF13377">
    <property type="entry name" value="Peripla_BP_3"/>
    <property type="match status" value="1"/>
</dbReference>
<dbReference type="SUPFAM" id="SSF47413">
    <property type="entry name" value="lambda repressor-like DNA-binding domains"/>
    <property type="match status" value="1"/>
</dbReference>
<feature type="domain" description="HTH lacI-type" evidence="4">
    <location>
        <begin position="2"/>
        <end position="55"/>
    </location>
</feature>
<dbReference type="InterPro" id="IPR046335">
    <property type="entry name" value="LacI/GalR-like_sensor"/>
</dbReference>
<dbReference type="SMART" id="SM00354">
    <property type="entry name" value="HTH_LACI"/>
    <property type="match status" value="1"/>
</dbReference>
<keyword evidence="6" id="KW-1185">Reference proteome</keyword>
<dbReference type="CDD" id="cd06267">
    <property type="entry name" value="PBP1_LacI_sugar_binding-like"/>
    <property type="match status" value="1"/>
</dbReference>
<evidence type="ECO:0000259" key="4">
    <source>
        <dbReference type="PROSITE" id="PS50932"/>
    </source>
</evidence>
<dbReference type="PANTHER" id="PTHR30146:SF109">
    <property type="entry name" value="HTH-TYPE TRANSCRIPTIONAL REGULATOR GALS"/>
    <property type="match status" value="1"/>
</dbReference>
<dbReference type="GO" id="GO:0003700">
    <property type="term" value="F:DNA-binding transcription factor activity"/>
    <property type="evidence" value="ECO:0007669"/>
    <property type="project" value="TreeGrafter"/>
</dbReference>
<dbReference type="RefSeq" id="WP_183858605.1">
    <property type="nucleotide sequence ID" value="NZ_JACHOO010000014.1"/>
</dbReference>
<evidence type="ECO:0000256" key="3">
    <source>
        <dbReference type="ARBA" id="ARBA00023163"/>
    </source>
</evidence>
<dbReference type="PROSITE" id="PS00356">
    <property type="entry name" value="HTH_LACI_1"/>
    <property type="match status" value="1"/>
</dbReference>
<reference evidence="5 6" key="1">
    <citation type="submission" date="2020-08" db="EMBL/GenBank/DDBJ databases">
        <title>Genomic Encyclopedia of Type Strains, Phase IV (KMG-IV): sequencing the most valuable type-strain genomes for metagenomic binning, comparative biology and taxonomic classification.</title>
        <authorList>
            <person name="Goeker M."/>
        </authorList>
    </citation>
    <scope>NUCLEOTIDE SEQUENCE [LARGE SCALE GENOMIC DNA]</scope>
    <source>
        <strain evidence="5 6">DSM 16268</strain>
    </source>
</reference>
<keyword evidence="1" id="KW-0805">Transcription regulation</keyword>
<evidence type="ECO:0000313" key="6">
    <source>
        <dbReference type="Proteomes" id="UP000523821"/>
    </source>
</evidence>
<sequence length="337" mass="36045">MTTLKDVAALAGVSTATASLALNGGPVNEKTRETVKKAAKQLNYVPNKVGQMLTSGRSNTIELIILTADEFPNIVRKTSLFYYLMEGVLAIADQRNVSVRFAVKSYDDPGLVTYFAELVGSRMVDGAIVIPQFARDARYARPLQDAGFPFVLLRAATFGDDLNYVDMGNSHGAKLVADLLVGCGAQRVGIINGPASHLDAIEREQGFTAALLDGGAALVAKLNGDFTIESGYAAMDRIAARKLPDAVFCANDYMAAGAIKFLRGRGIRVPDDIAIVGYDNNDIATAVDPELTTVDNRFFDLGRELAGNLLSLIDQVTDKVAVQVTPELVIRQSCPAP</sequence>
<dbReference type="InterPro" id="IPR010982">
    <property type="entry name" value="Lambda_DNA-bd_dom_sf"/>
</dbReference>
<comment type="caution">
    <text evidence="5">The sequence shown here is derived from an EMBL/GenBank/DDBJ whole genome shotgun (WGS) entry which is preliminary data.</text>
</comment>
<dbReference type="Gene3D" id="1.10.260.40">
    <property type="entry name" value="lambda repressor-like DNA-binding domains"/>
    <property type="match status" value="1"/>
</dbReference>
<organism evidence="5 6">
    <name type="scientific">Prosthecomicrobium pneumaticum</name>
    <dbReference type="NCBI Taxonomy" id="81895"/>
    <lineage>
        <taxon>Bacteria</taxon>
        <taxon>Pseudomonadati</taxon>
        <taxon>Pseudomonadota</taxon>
        <taxon>Alphaproteobacteria</taxon>
        <taxon>Hyphomicrobiales</taxon>
        <taxon>Kaistiaceae</taxon>
        <taxon>Prosthecomicrobium</taxon>
    </lineage>
</organism>
<name>A0A7W9FQW7_9HYPH</name>
<keyword evidence="2 5" id="KW-0238">DNA-binding</keyword>
<dbReference type="PROSITE" id="PS50932">
    <property type="entry name" value="HTH_LACI_2"/>
    <property type="match status" value="1"/>
</dbReference>
<dbReference type="CDD" id="cd01392">
    <property type="entry name" value="HTH_LacI"/>
    <property type="match status" value="1"/>
</dbReference>
<protein>
    <submittedName>
        <fullName evidence="5">DNA-binding LacI/PurR family transcriptional regulator</fullName>
    </submittedName>
</protein>